<organism evidence="1 2">
    <name type="scientific">Romanomermis culicivorax</name>
    <name type="common">Nematode worm</name>
    <dbReference type="NCBI Taxonomy" id="13658"/>
    <lineage>
        <taxon>Eukaryota</taxon>
        <taxon>Metazoa</taxon>
        <taxon>Ecdysozoa</taxon>
        <taxon>Nematoda</taxon>
        <taxon>Enoplea</taxon>
        <taxon>Dorylaimia</taxon>
        <taxon>Mermithida</taxon>
        <taxon>Mermithoidea</taxon>
        <taxon>Mermithidae</taxon>
        <taxon>Romanomermis</taxon>
    </lineage>
</organism>
<accession>A0A915JG95</accession>
<protein>
    <submittedName>
        <fullName evidence="2">Uncharacterized protein</fullName>
    </submittedName>
</protein>
<proteinExistence type="predicted"/>
<sequence length="99" mass="11318">MFEEQSGTAKNLACKLDYYKLTEADSASFSLIALKTRFSIALQTRVVAISWPWITEQMSSRAACLPRRLLCLKATLKRELDKRKTIHKYHAGGGRIREE</sequence>
<reference evidence="2" key="1">
    <citation type="submission" date="2022-11" db="UniProtKB">
        <authorList>
            <consortium name="WormBaseParasite"/>
        </authorList>
    </citation>
    <scope>IDENTIFICATION</scope>
</reference>
<dbReference type="WBParaSite" id="nRc.2.0.1.t24602-RA">
    <property type="protein sequence ID" value="nRc.2.0.1.t24602-RA"/>
    <property type="gene ID" value="nRc.2.0.1.g24602"/>
</dbReference>
<keyword evidence="1" id="KW-1185">Reference proteome</keyword>
<evidence type="ECO:0000313" key="1">
    <source>
        <dbReference type="Proteomes" id="UP000887565"/>
    </source>
</evidence>
<dbReference type="Proteomes" id="UP000887565">
    <property type="component" value="Unplaced"/>
</dbReference>
<evidence type="ECO:0000313" key="2">
    <source>
        <dbReference type="WBParaSite" id="nRc.2.0.1.t24602-RA"/>
    </source>
</evidence>
<dbReference type="AlphaFoldDB" id="A0A915JG95"/>
<name>A0A915JG95_ROMCU</name>